<evidence type="ECO:0000313" key="4">
    <source>
        <dbReference type="Proteomes" id="UP000606974"/>
    </source>
</evidence>
<keyword evidence="4" id="KW-1185">Reference proteome</keyword>
<dbReference type="GO" id="GO:0046872">
    <property type="term" value="F:metal ion binding"/>
    <property type="evidence" value="ECO:0007669"/>
    <property type="project" value="UniProtKB-UniRule"/>
</dbReference>
<dbReference type="GO" id="GO:0004722">
    <property type="term" value="F:protein serine/threonine phosphatase activity"/>
    <property type="evidence" value="ECO:0007669"/>
    <property type="project" value="UniProtKB-EC"/>
</dbReference>
<dbReference type="InterPro" id="IPR039123">
    <property type="entry name" value="PPTC7"/>
</dbReference>
<dbReference type="Proteomes" id="UP000606974">
    <property type="component" value="Unassembled WGS sequence"/>
</dbReference>
<comment type="cofactor">
    <cofactor evidence="1">
        <name>Mg(2+)</name>
        <dbReference type="ChEBI" id="CHEBI:18420"/>
    </cofactor>
</comment>
<dbReference type="InterPro" id="IPR001932">
    <property type="entry name" value="PPM-type_phosphatase-like_dom"/>
</dbReference>
<comment type="similarity">
    <text evidence="1">Belongs to the PP2C family.</text>
</comment>
<keyword evidence="1" id="KW-0904">Protein phosphatase</keyword>
<dbReference type="Pfam" id="PF13672">
    <property type="entry name" value="PP2C_2"/>
    <property type="match status" value="1"/>
</dbReference>
<dbReference type="PANTHER" id="PTHR12320">
    <property type="entry name" value="PROTEIN PHOSPHATASE 2C"/>
    <property type="match status" value="1"/>
</dbReference>
<dbReference type="CDD" id="cd00143">
    <property type="entry name" value="PP2Cc"/>
    <property type="match status" value="1"/>
</dbReference>
<feature type="domain" description="PPM-type phosphatase" evidence="2">
    <location>
        <begin position="117"/>
        <end position="415"/>
    </location>
</feature>
<dbReference type="SUPFAM" id="SSF81606">
    <property type="entry name" value="PP2C-like"/>
    <property type="match status" value="1"/>
</dbReference>
<comment type="caution">
    <text evidence="3">The sequence shown here is derived from an EMBL/GenBank/DDBJ whole genome shotgun (WGS) entry which is preliminary data.</text>
</comment>
<dbReference type="EC" id="3.1.3.16" evidence="1"/>
<dbReference type="SMART" id="SM00331">
    <property type="entry name" value="PP2C_SIG"/>
    <property type="match status" value="1"/>
</dbReference>
<proteinExistence type="inferred from homology"/>
<reference evidence="3" key="1">
    <citation type="submission" date="2020-02" db="EMBL/GenBank/DDBJ databases">
        <authorList>
            <person name="Palmer J.M."/>
        </authorList>
    </citation>
    <scope>NUCLEOTIDE SEQUENCE</scope>
    <source>
        <strain evidence="3">EPUS1.4</strain>
        <tissue evidence="3">Thallus</tissue>
    </source>
</reference>
<sequence length="425" mass="45728">MTVFTIWGARVPAPSQYWTVIPACSRYRTVRCIRHKSTISFRSFANGFPGTSPPPSVQLKYLRRSSSSTSTIQETSASTAPLSFHLAASASGKGRRFHADQNTHEFNADIHDALGLQRGETRAQRKANRPDSGQDAFFIAKLEPNSTAFGIADGVGGWATSGVDPAEFSHGFCHYMAKTTVEWTHGRLTPRMLMEIGYQNIIDDPSVPAGGSTACIGIARADGALQVANLGDSGFLQLRLGAVHHYSNPQTHAFNTPYQLSIIPPKIIAQSALFGGMPLSDLPEQAEISSGQLRHGDVLILATDGVWDNLNPQDVLNIVSSQMRSHGAWVETGNHGLVVSDQIAQLTRPGGSGEKRKRSQTIQSALAAAVAGEAKIASLNERRDGPFAKEVQKYYPEEGYHGGKVDDICVIALLAVKHAASGDSR</sequence>
<comment type="catalytic activity">
    <reaction evidence="1">
        <text>O-phospho-L-threonyl-[protein] + H2O = L-threonyl-[protein] + phosphate</text>
        <dbReference type="Rhea" id="RHEA:47004"/>
        <dbReference type="Rhea" id="RHEA-COMP:11060"/>
        <dbReference type="Rhea" id="RHEA-COMP:11605"/>
        <dbReference type="ChEBI" id="CHEBI:15377"/>
        <dbReference type="ChEBI" id="CHEBI:30013"/>
        <dbReference type="ChEBI" id="CHEBI:43474"/>
        <dbReference type="ChEBI" id="CHEBI:61977"/>
        <dbReference type="EC" id="3.1.3.16"/>
    </reaction>
</comment>
<keyword evidence="1" id="KW-0464">Manganese</keyword>
<accession>A0A8H7DYH0</accession>
<dbReference type="PANTHER" id="PTHR12320:SF1">
    <property type="entry name" value="PROTEIN PHOSPHATASE PTC7 HOMOLOG"/>
    <property type="match status" value="1"/>
</dbReference>
<evidence type="ECO:0000256" key="1">
    <source>
        <dbReference type="RuleBase" id="RU366020"/>
    </source>
</evidence>
<keyword evidence="1" id="KW-0460">Magnesium</keyword>
<dbReference type="AlphaFoldDB" id="A0A8H7DYH0"/>
<dbReference type="EMBL" id="JAACFV010000263">
    <property type="protein sequence ID" value="KAF7502360.1"/>
    <property type="molecule type" value="Genomic_DNA"/>
</dbReference>
<evidence type="ECO:0000313" key="3">
    <source>
        <dbReference type="EMBL" id="KAF7502360.1"/>
    </source>
</evidence>
<comment type="catalytic activity">
    <reaction evidence="1">
        <text>O-phospho-L-seryl-[protein] + H2O = L-seryl-[protein] + phosphate</text>
        <dbReference type="Rhea" id="RHEA:20629"/>
        <dbReference type="Rhea" id="RHEA-COMP:9863"/>
        <dbReference type="Rhea" id="RHEA-COMP:11604"/>
        <dbReference type="ChEBI" id="CHEBI:15377"/>
        <dbReference type="ChEBI" id="CHEBI:29999"/>
        <dbReference type="ChEBI" id="CHEBI:43474"/>
        <dbReference type="ChEBI" id="CHEBI:83421"/>
        <dbReference type="EC" id="3.1.3.16"/>
    </reaction>
</comment>
<dbReference type="InterPro" id="IPR036457">
    <property type="entry name" value="PPM-type-like_dom_sf"/>
</dbReference>
<keyword evidence="1" id="KW-0378">Hydrolase</keyword>
<dbReference type="SMART" id="SM00332">
    <property type="entry name" value="PP2Cc"/>
    <property type="match status" value="1"/>
</dbReference>
<name>A0A8H7DYH0_9EURO</name>
<organism evidence="3 4">
    <name type="scientific">Endocarpon pusillum</name>
    <dbReference type="NCBI Taxonomy" id="364733"/>
    <lineage>
        <taxon>Eukaryota</taxon>
        <taxon>Fungi</taxon>
        <taxon>Dikarya</taxon>
        <taxon>Ascomycota</taxon>
        <taxon>Pezizomycotina</taxon>
        <taxon>Eurotiomycetes</taxon>
        <taxon>Chaetothyriomycetidae</taxon>
        <taxon>Verrucariales</taxon>
        <taxon>Verrucariaceae</taxon>
        <taxon>Endocarpon</taxon>
    </lineage>
</organism>
<comment type="cofactor">
    <cofactor evidence="1">
        <name>Mn(2+)</name>
        <dbReference type="ChEBI" id="CHEBI:29035"/>
    </cofactor>
</comment>
<dbReference type="PROSITE" id="PS51746">
    <property type="entry name" value="PPM_2"/>
    <property type="match status" value="1"/>
</dbReference>
<keyword evidence="1" id="KW-0479">Metal-binding</keyword>
<dbReference type="OrthoDB" id="60843at2759"/>
<dbReference type="Gene3D" id="3.60.40.10">
    <property type="entry name" value="PPM-type phosphatase domain"/>
    <property type="match status" value="1"/>
</dbReference>
<gene>
    <name evidence="3" type="ORF">GJ744_005981</name>
</gene>
<protein>
    <recommendedName>
        <fullName evidence="1">Protein phosphatase</fullName>
        <ecNumber evidence="1">3.1.3.16</ecNumber>
    </recommendedName>
</protein>
<evidence type="ECO:0000259" key="2">
    <source>
        <dbReference type="PROSITE" id="PS51746"/>
    </source>
</evidence>